<dbReference type="RefSeq" id="WP_008928633.1">
    <property type="nucleotide sequence ID" value="NZ_AMRJ01000008.1"/>
</dbReference>
<sequence length="170" mass="18983">MRAHIHRLPAGPAKDIAMHASAPGHPPTDRSLEQELAFLVRWLEATRRDHSYPLERAHYLMLLLLMADGPQSTSQIAERLRLDSSTVTRQVSVMAQRGLVRKQPNPQDRRGAMVCASAAGEQEATRMRRLREEKVALMVADWPESKKQALVSALGDLNVALCEMLDGDKL</sequence>
<dbReference type="Gene3D" id="1.10.10.10">
    <property type="entry name" value="Winged helix-like DNA-binding domain superfamily/Winged helix DNA-binding domain"/>
    <property type="match status" value="1"/>
</dbReference>
<evidence type="ECO:0000313" key="7">
    <source>
        <dbReference type="Proteomes" id="UP000010164"/>
    </source>
</evidence>
<dbReference type="OrthoDB" id="32523at2"/>
<dbReference type="GO" id="GO:0003700">
    <property type="term" value="F:DNA-binding transcription factor activity"/>
    <property type="evidence" value="ECO:0007669"/>
    <property type="project" value="InterPro"/>
</dbReference>
<keyword evidence="3" id="KW-0804">Transcription</keyword>
<evidence type="ECO:0000259" key="5">
    <source>
        <dbReference type="PROSITE" id="PS50995"/>
    </source>
</evidence>
<dbReference type="InterPro" id="IPR000835">
    <property type="entry name" value="HTH_MarR-typ"/>
</dbReference>
<dbReference type="EMBL" id="AMRJ01000008">
    <property type="protein sequence ID" value="EKF74803.1"/>
    <property type="molecule type" value="Genomic_DNA"/>
</dbReference>
<dbReference type="Proteomes" id="UP000010164">
    <property type="component" value="Unassembled WGS sequence"/>
</dbReference>
<dbReference type="InterPro" id="IPR036388">
    <property type="entry name" value="WH-like_DNA-bd_sf"/>
</dbReference>
<gene>
    <name evidence="6" type="ORF">A11A3_07263</name>
</gene>
<dbReference type="PROSITE" id="PS50995">
    <property type="entry name" value="HTH_MARR_2"/>
    <property type="match status" value="1"/>
</dbReference>
<evidence type="ECO:0000256" key="2">
    <source>
        <dbReference type="ARBA" id="ARBA00023125"/>
    </source>
</evidence>
<dbReference type="InterPro" id="IPR052526">
    <property type="entry name" value="HTH-type_Bedaq_tolerance"/>
</dbReference>
<dbReference type="PRINTS" id="PR00598">
    <property type="entry name" value="HTHMARR"/>
</dbReference>
<evidence type="ECO:0000256" key="4">
    <source>
        <dbReference type="SAM" id="MobiDB-lite"/>
    </source>
</evidence>
<dbReference type="PANTHER" id="PTHR39515:SF2">
    <property type="entry name" value="HTH-TYPE TRANSCRIPTIONAL REGULATOR RV0880"/>
    <property type="match status" value="1"/>
</dbReference>
<dbReference type="SMART" id="SM00347">
    <property type="entry name" value="HTH_MARR"/>
    <property type="match status" value="1"/>
</dbReference>
<proteinExistence type="predicted"/>
<dbReference type="PANTHER" id="PTHR39515">
    <property type="entry name" value="CONSERVED PROTEIN"/>
    <property type="match status" value="1"/>
</dbReference>
<keyword evidence="7" id="KW-1185">Reference proteome</keyword>
<feature type="region of interest" description="Disordered" evidence="4">
    <location>
        <begin position="1"/>
        <end position="30"/>
    </location>
</feature>
<dbReference type="PATRIC" id="fig|1177179.3.peg.1459"/>
<dbReference type="PROSITE" id="PS01117">
    <property type="entry name" value="HTH_MARR_1"/>
    <property type="match status" value="1"/>
</dbReference>
<accession>L0WDF0</accession>
<organism evidence="6 7">
    <name type="scientific">Alcanivorax hongdengensis A-11-3</name>
    <dbReference type="NCBI Taxonomy" id="1177179"/>
    <lineage>
        <taxon>Bacteria</taxon>
        <taxon>Pseudomonadati</taxon>
        <taxon>Pseudomonadota</taxon>
        <taxon>Gammaproteobacteria</taxon>
        <taxon>Oceanospirillales</taxon>
        <taxon>Alcanivoracaceae</taxon>
        <taxon>Alcanivorax</taxon>
    </lineage>
</organism>
<dbReference type="InterPro" id="IPR036390">
    <property type="entry name" value="WH_DNA-bd_sf"/>
</dbReference>
<dbReference type="GO" id="GO:0003677">
    <property type="term" value="F:DNA binding"/>
    <property type="evidence" value="ECO:0007669"/>
    <property type="project" value="UniProtKB-KW"/>
</dbReference>
<evidence type="ECO:0000256" key="1">
    <source>
        <dbReference type="ARBA" id="ARBA00023015"/>
    </source>
</evidence>
<dbReference type="AlphaFoldDB" id="L0WDF0"/>
<dbReference type="eggNOG" id="COG1846">
    <property type="taxonomic scope" value="Bacteria"/>
</dbReference>
<dbReference type="InterPro" id="IPR023187">
    <property type="entry name" value="Tscrpt_reg_MarR-type_CS"/>
</dbReference>
<keyword evidence="2" id="KW-0238">DNA-binding</keyword>
<dbReference type="SUPFAM" id="SSF46785">
    <property type="entry name" value="Winged helix' DNA-binding domain"/>
    <property type="match status" value="1"/>
</dbReference>
<protein>
    <submittedName>
        <fullName evidence="6">MarR family transcriptional regulator</fullName>
    </submittedName>
</protein>
<feature type="domain" description="HTH marR-type" evidence="5">
    <location>
        <begin position="29"/>
        <end position="159"/>
    </location>
</feature>
<reference evidence="6 7" key="1">
    <citation type="journal article" date="2012" name="J. Bacteriol.">
        <title>Genome Sequence of the Alkane-Degrading Bacterium Alcanivorax hongdengensis Type Strain A-11-3.</title>
        <authorList>
            <person name="Lai Q."/>
            <person name="Shao Z."/>
        </authorList>
    </citation>
    <scope>NUCLEOTIDE SEQUENCE [LARGE SCALE GENOMIC DNA]</scope>
    <source>
        <strain evidence="6 7">A-11-3</strain>
    </source>
</reference>
<comment type="caution">
    <text evidence="6">The sequence shown here is derived from an EMBL/GenBank/DDBJ whole genome shotgun (WGS) entry which is preliminary data.</text>
</comment>
<dbReference type="CDD" id="cd00090">
    <property type="entry name" value="HTH_ARSR"/>
    <property type="match status" value="1"/>
</dbReference>
<evidence type="ECO:0000313" key="6">
    <source>
        <dbReference type="EMBL" id="EKF74803.1"/>
    </source>
</evidence>
<dbReference type="STRING" id="1177179.A11A3_07263"/>
<dbReference type="InterPro" id="IPR011991">
    <property type="entry name" value="ArsR-like_HTH"/>
</dbReference>
<dbReference type="Pfam" id="PF01047">
    <property type="entry name" value="MarR"/>
    <property type="match status" value="1"/>
</dbReference>
<keyword evidence="1" id="KW-0805">Transcription regulation</keyword>
<name>L0WDF0_9GAMM</name>
<evidence type="ECO:0000256" key="3">
    <source>
        <dbReference type="ARBA" id="ARBA00023163"/>
    </source>
</evidence>